<dbReference type="Proteomes" id="UP001220962">
    <property type="component" value="Chromosome"/>
</dbReference>
<reference evidence="4" key="1">
    <citation type="submission" date="2023-02" db="EMBL/GenBank/DDBJ databases">
        <title>Pathogen: clinical or host-associated sample.</title>
        <authorList>
            <person name="Hergert J."/>
            <person name="Casey R."/>
            <person name="Wagner J."/>
            <person name="Young E.L."/>
            <person name="Oakeson K.F."/>
        </authorList>
    </citation>
    <scope>NUCLEOTIDE SEQUENCE</scope>
    <source>
        <strain evidence="4">2022CK-00830</strain>
    </source>
</reference>
<feature type="transmembrane region" description="Helical" evidence="1">
    <location>
        <begin position="102"/>
        <end position="121"/>
    </location>
</feature>
<dbReference type="Gene3D" id="1.10.3210.10">
    <property type="entry name" value="Hypothetical protein af1432"/>
    <property type="match status" value="1"/>
</dbReference>
<organism evidence="4 5">
    <name type="scientific">Paenibacillus urinalis</name>
    <dbReference type="NCBI Taxonomy" id="521520"/>
    <lineage>
        <taxon>Bacteria</taxon>
        <taxon>Bacillati</taxon>
        <taxon>Bacillota</taxon>
        <taxon>Bacilli</taxon>
        <taxon>Bacillales</taxon>
        <taxon>Paenibacillaceae</taxon>
        <taxon>Paenibacillus</taxon>
    </lineage>
</organism>
<feature type="transmembrane region" description="Helical" evidence="1">
    <location>
        <begin position="232"/>
        <end position="251"/>
    </location>
</feature>
<dbReference type="PROSITE" id="PS51831">
    <property type="entry name" value="HD"/>
    <property type="match status" value="1"/>
</dbReference>
<dbReference type="PANTHER" id="PTHR43155:SF2">
    <property type="entry name" value="CYCLIC DI-GMP PHOSPHODIESTERASE PA4108"/>
    <property type="match status" value="1"/>
</dbReference>
<evidence type="ECO:0000256" key="1">
    <source>
        <dbReference type="SAM" id="Phobius"/>
    </source>
</evidence>
<evidence type="ECO:0000259" key="3">
    <source>
        <dbReference type="PROSITE" id="PS51832"/>
    </source>
</evidence>
<evidence type="ECO:0000313" key="5">
    <source>
        <dbReference type="Proteomes" id="UP001220962"/>
    </source>
</evidence>
<feature type="transmembrane region" description="Helical" evidence="1">
    <location>
        <begin position="127"/>
        <end position="151"/>
    </location>
</feature>
<dbReference type="PANTHER" id="PTHR43155">
    <property type="entry name" value="CYCLIC DI-GMP PHOSPHODIESTERASE PA4108-RELATED"/>
    <property type="match status" value="1"/>
</dbReference>
<dbReference type="AlphaFoldDB" id="A0AAX3N041"/>
<dbReference type="SUPFAM" id="SSF109604">
    <property type="entry name" value="HD-domain/PDEase-like"/>
    <property type="match status" value="1"/>
</dbReference>
<dbReference type="SMART" id="SM00471">
    <property type="entry name" value="HDc"/>
    <property type="match status" value="1"/>
</dbReference>
<dbReference type="CDD" id="cd00077">
    <property type="entry name" value="HDc"/>
    <property type="match status" value="1"/>
</dbReference>
<keyword evidence="1" id="KW-1133">Transmembrane helix</keyword>
<keyword evidence="1" id="KW-0812">Transmembrane</keyword>
<dbReference type="RefSeq" id="WP_274359307.1">
    <property type="nucleotide sequence ID" value="NZ_CP118101.1"/>
</dbReference>
<gene>
    <name evidence="4" type="ORF">PUW23_02140</name>
</gene>
<dbReference type="PROSITE" id="PS51832">
    <property type="entry name" value="HD_GYP"/>
    <property type="match status" value="1"/>
</dbReference>
<feature type="transmembrane region" description="Helical" evidence="1">
    <location>
        <begin position="193"/>
        <end position="212"/>
    </location>
</feature>
<evidence type="ECO:0000313" key="4">
    <source>
        <dbReference type="EMBL" id="WDH83066.1"/>
    </source>
</evidence>
<dbReference type="InterPro" id="IPR037522">
    <property type="entry name" value="HD_GYP_dom"/>
</dbReference>
<proteinExistence type="predicted"/>
<accession>A0AAX3N041</accession>
<evidence type="ECO:0000259" key="2">
    <source>
        <dbReference type="PROSITE" id="PS51831"/>
    </source>
</evidence>
<feature type="domain" description="HD" evidence="2">
    <location>
        <begin position="322"/>
        <end position="447"/>
    </location>
</feature>
<dbReference type="InterPro" id="IPR003607">
    <property type="entry name" value="HD/PDEase_dom"/>
</dbReference>
<protein>
    <submittedName>
        <fullName evidence="4">HD-GYP domain-containing protein</fullName>
    </submittedName>
</protein>
<dbReference type="InterPro" id="IPR006674">
    <property type="entry name" value="HD_domain"/>
</dbReference>
<dbReference type="EMBL" id="CP118101">
    <property type="protein sequence ID" value="WDH83066.1"/>
    <property type="molecule type" value="Genomic_DNA"/>
</dbReference>
<feature type="transmembrane region" description="Helical" evidence="1">
    <location>
        <begin position="44"/>
        <end position="65"/>
    </location>
</feature>
<dbReference type="Pfam" id="PF13487">
    <property type="entry name" value="HD_5"/>
    <property type="match status" value="1"/>
</dbReference>
<feature type="transmembrane region" description="Helical" evidence="1">
    <location>
        <begin position="12"/>
        <end position="32"/>
    </location>
</feature>
<feature type="domain" description="HD-GYP" evidence="3">
    <location>
        <begin position="300"/>
        <end position="493"/>
    </location>
</feature>
<sequence length="493" mass="55521">MPRYQALRKRLAVNYIASWAATAVLALLSIRSLTLHLPAAESRYLAVILTAALLLSLLIGICLIFRQVRPYRDIQLQVETSTGLQQAYDFLHTLPTYAFCRILYPHYICLSLPVVLLSTILRQLDLLHISFIHTLYIVISLFFAAHLHAIIEFIMTTRAIRPYITAVKNKAKAIGALLTYTGKQFVSLGSTTGMRTTFIIIMFPLLLIFFITEVQQFYFSKTVMREYAGGPGVWLLLLGIGFSMVAAARLIKPDTLEAVEQDLQTKDGQIQPSTCHSVFYSMTEGFNRLSLELKERDELVKQLQDSYFCTLSAALDARDPYTAGHSMRVAEYSVMIGRKLGLAEEELDTLYKTALIHDIGKVGIPDMVLLKEGKLSEEEYLTIQRHPVLGESILQHVQPAQSIKPFLSGVRSHHERYDGKGYPDQLAGERIPLFGRIIAVADAFDAMTSDRPYRKGMKDEEAISILEQGRGTQWDPIIAGIFVDQYRCRPSCC</sequence>
<name>A0AAX3N041_9BACL</name>
<keyword evidence="1" id="KW-0472">Membrane</keyword>